<dbReference type="EMBL" id="SLWW01000009">
    <property type="protein sequence ID" value="TCO70564.1"/>
    <property type="molecule type" value="Genomic_DNA"/>
</dbReference>
<evidence type="ECO:0000313" key="2">
    <source>
        <dbReference type="EMBL" id="TCO70564.1"/>
    </source>
</evidence>
<reference evidence="2 3" key="1">
    <citation type="submission" date="2019-03" db="EMBL/GenBank/DDBJ databases">
        <title>Genomic Encyclopedia of Type Strains, Phase IV (KMG-IV): sequencing the most valuable type-strain genomes for metagenomic binning, comparative biology and taxonomic classification.</title>
        <authorList>
            <person name="Goeker M."/>
        </authorList>
    </citation>
    <scope>NUCLEOTIDE SEQUENCE [LARGE SCALE GENOMIC DNA]</scope>
    <source>
        <strain evidence="2 3">DSM 4868</strain>
    </source>
</reference>
<dbReference type="InterPro" id="IPR001763">
    <property type="entry name" value="Rhodanese-like_dom"/>
</dbReference>
<evidence type="ECO:0000259" key="1">
    <source>
        <dbReference type="PROSITE" id="PS50206"/>
    </source>
</evidence>
<dbReference type="GO" id="GO:0004792">
    <property type="term" value="F:thiosulfate-cyanide sulfurtransferase activity"/>
    <property type="evidence" value="ECO:0007669"/>
    <property type="project" value="TreeGrafter"/>
</dbReference>
<dbReference type="Gene3D" id="3.40.250.10">
    <property type="entry name" value="Rhodanese-like domain"/>
    <property type="match status" value="1"/>
</dbReference>
<dbReference type="PROSITE" id="PS50206">
    <property type="entry name" value="RHODANESE_3"/>
    <property type="match status" value="1"/>
</dbReference>
<gene>
    <name evidence="2" type="ORF">EV655_109111</name>
</gene>
<dbReference type="AlphaFoldDB" id="A0A4R2KCF1"/>
<feature type="domain" description="Rhodanese" evidence="1">
    <location>
        <begin position="28"/>
        <end position="124"/>
    </location>
</feature>
<comment type="caution">
    <text evidence="2">The sequence shown here is derived from an EMBL/GenBank/DDBJ whole genome shotgun (WGS) entry which is preliminary data.</text>
</comment>
<organism evidence="2 3">
    <name type="scientific">Rhodovulum euryhalinum</name>
    <dbReference type="NCBI Taxonomy" id="35805"/>
    <lineage>
        <taxon>Bacteria</taxon>
        <taxon>Pseudomonadati</taxon>
        <taxon>Pseudomonadota</taxon>
        <taxon>Alphaproteobacteria</taxon>
        <taxon>Rhodobacterales</taxon>
        <taxon>Paracoccaceae</taxon>
        <taxon>Rhodovulum</taxon>
    </lineage>
</organism>
<dbReference type="OrthoDB" id="9807812at2"/>
<dbReference type="PANTHER" id="PTHR44086:SF10">
    <property type="entry name" value="THIOSULFATE SULFURTRANSFERASE_RHODANESE-LIKE DOMAIN-CONTAINING PROTEIN 3"/>
    <property type="match status" value="1"/>
</dbReference>
<dbReference type="Proteomes" id="UP000295142">
    <property type="component" value="Unassembled WGS sequence"/>
</dbReference>
<protein>
    <submittedName>
        <fullName evidence="2">Rhodanese-related sulfurtransferase</fullName>
    </submittedName>
</protein>
<keyword evidence="3" id="KW-1185">Reference proteome</keyword>
<dbReference type="SUPFAM" id="SSF52821">
    <property type="entry name" value="Rhodanese/Cell cycle control phosphatase"/>
    <property type="match status" value="1"/>
</dbReference>
<dbReference type="PANTHER" id="PTHR44086">
    <property type="entry name" value="THIOSULFATE SULFURTRANSFERASE RDL2, MITOCHONDRIAL-RELATED"/>
    <property type="match status" value="1"/>
</dbReference>
<sequence>MFNPFALITRIYPNIDSMPALDAAAAAERGEIVLIDVRSHDEIAATGKARGALHIELPYIRHKANRSSPHFDAALDPAKTFALYCDNGTRSLLAARIMKKLGYENVYNMGAFREWQNGKLPVDR</sequence>
<keyword evidence="2" id="KW-0808">Transferase</keyword>
<name>A0A4R2KCF1_9RHOB</name>
<dbReference type="SMART" id="SM00450">
    <property type="entry name" value="RHOD"/>
    <property type="match status" value="1"/>
</dbReference>
<accession>A0A4R2KCF1</accession>
<dbReference type="RefSeq" id="WP_132545279.1">
    <property type="nucleotide sequence ID" value="NZ_SLWW01000009.1"/>
</dbReference>
<proteinExistence type="predicted"/>
<dbReference type="Pfam" id="PF00581">
    <property type="entry name" value="Rhodanese"/>
    <property type="match status" value="1"/>
</dbReference>
<dbReference type="InterPro" id="IPR036873">
    <property type="entry name" value="Rhodanese-like_dom_sf"/>
</dbReference>
<evidence type="ECO:0000313" key="3">
    <source>
        <dbReference type="Proteomes" id="UP000295142"/>
    </source>
</evidence>